<evidence type="ECO:0000313" key="1">
    <source>
        <dbReference type="EMBL" id="KAF0755182.1"/>
    </source>
</evidence>
<keyword evidence="1" id="KW-0695">RNA-directed DNA polymerase</keyword>
<comment type="caution">
    <text evidence="1">The sequence shown here is derived from an EMBL/GenBank/DDBJ whole genome shotgun (WGS) entry which is preliminary data.</text>
</comment>
<name>A0A6G0YG77_APHCR</name>
<dbReference type="GO" id="GO:0003964">
    <property type="term" value="F:RNA-directed DNA polymerase activity"/>
    <property type="evidence" value="ECO:0007669"/>
    <property type="project" value="UniProtKB-KW"/>
</dbReference>
<accession>A0A6G0YG77</accession>
<sequence length="59" mass="7007">MDTSWAIYELDKTEIFKTHLNDRNLFMLLLAFKAFSPAEVQHYIVTFPKKKSPNFKITK</sequence>
<keyword evidence="2" id="KW-1185">Reference proteome</keyword>
<dbReference type="Proteomes" id="UP000478052">
    <property type="component" value="Unassembled WGS sequence"/>
</dbReference>
<proteinExistence type="predicted"/>
<dbReference type="AlphaFoldDB" id="A0A6G0YG77"/>
<keyword evidence="1" id="KW-0548">Nucleotidyltransferase</keyword>
<keyword evidence="1" id="KW-0808">Transferase</keyword>
<evidence type="ECO:0000313" key="2">
    <source>
        <dbReference type="Proteomes" id="UP000478052"/>
    </source>
</evidence>
<reference evidence="1 2" key="1">
    <citation type="submission" date="2019-08" db="EMBL/GenBank/DDBJ databases">
        <title>Whole genome of Aphis craccivora.</title>
        <authorList>
            <person name="Voronova N.V."/>
            <person name="Shulinski R.S."/>
            <person name="Bandarenka Y.V."/>
            <person name="Zhorov D.G."/>
            <person name="Warner D."/>
        </authorList>
    </citation>
    <scope>NUCLEOTIDE SEQUENCE [LARGE SCALE GENOMIC DNA]</scope>
    <source>
        <strain evidence="1">180601</strain>
        <tissue evidence="1">Whole Body</tissue>
    </source>
</reference>
<organism evidence="1 2">
    <name type="scientific">Aphis craccivora</name>
    <name type="common">Cowpea aphid</name>
    <dbReference type="NCBI Taxonomy" id="307492"/>
    <lineage>
        <taxon>Eukaryota</taxon>
        <taxon>Metazoa</taxon>
        <taxon>Ecdysozoa</taxon>
        <taxon>Arthropoda</taxon>
        <taxon>Hexapoda</taxon>
        <taxon>Insecta</taxon>
        <taxon>Pterygota</taxon>
        <taxon>Neoptera</taxon>
        <taxon>Paraneoptera</taxon>
        <taxon>Hemiptera</taxon>
        <taxon>Sternorrhyncha</taxon>
        <taxon>Aphidomorpha</taxon>
        <taxon>Aphidoidea</taxon>
        <taxon>Aphididae</taxon>
        <taxon>Aphidini</taxon>
        <taxon>Aphis</taxon>
        <taxon>Aphis</taxon>
    </lineage>
</organism>
<dbReference type="EMBL" id="VUJU01004214">
    <property type="protein sequence ID" value="KAF0755182.1"/>
    <property type="molecule type" value="Genomic_DNA"/>
</dbReference>
<gene>
    <name evidence="1" type="ORF">FWK35_00019287</name>
</gene>
<protein>
    <submittedName>
        <fullName evidence="1">Putative RNA-directed DNA polymerase</fullName>
    </submittedName>
</protein>